<gene>
    <name evidence="5" type="ORF">GLW07_07620</name>
</gene>
<evidence type="ECO:0000259" key="4">
    <source>
        <dbReference type="SMART" id="SM00822"/>
    </source>
</evidence>
<organism evidence="5 6">
    <name type="scientific">Guptibacillus hwajinpoensis</name>
    <dbReference type="NCBI Taxonomy" id="208199"/>
    <lineage>
        <taxon>Bacteria</taxon>
        <taxon>Bacillati</taxon>
        <taxon>Bacillota</taxon>
        <taxon>Bacilli</taxon>
        <taxon>Bacillales</taxon>
        <taxon>Guptibacillaceae</taxon>
        <taxon>Guptibacillus</taxon>
    </lineage>
</organism>
<dbReference type="FunFam" id="3.40.50.720:FF:000084">
    <property type="entry name" value="Short-chain dehydrogenase reductase"/>
    <property type="match status" value="1"/>
</dbReference>
<dbReference type="SUPFAM" id="SSF51735">
    <property type="entry name" value="NAD(P)-binding Rossmann-fold domains"/>
    <property type="match status" value="1"/>
</dbReference>
<dbReference type="InterPro" id="IPR036291">
    <property type="entry name" value="NAD(P)-bd_dom_sf"/>
</dbReference>
<protein>
    <submittedName>
        <fullName evidence="5">SDR family NAD(P)-dependent oxidoreductase</fullName>
    </submittedName>
</protein>
<dbReference type="GO" id="GO:0008206">
    <property type="term" value="P:bile acid metabolic process"/>
    <property type="evidence" value="ECO:0007669"/>
    <property type="project" value="UniProtKB-ARBA"/>
</dbReference>
<dbReference type="PROSITE" id="PS00061">
    <property type="entry name" value="ADH_SHORT"/>
    <property type="match status" value="1"/>
</dbReference>
<reference evidence="5 6" key="1">
    <citation type="submission" date="2019-11" db="EMBL/GenBank/DDBJ databases">
        <title>Genome sequences of 17 halophilic strains isolated from different environments.</title>
        <authorList>
            <person name="Furrow R.E."/>
        </authorList>
    </citation>
    <scope>NUCLEOTIDE SEQUENCE [LARGE SCALE GENOMIC DNA]</scope>
    <source>
        <strain evidence="5 6">22506_14_FS</strain>
    </source>
</reference>
<name>A0A845EXD1_9BACL</name>
<dbReference type="CDD" id="cd05233">
    <property type="entry name" value="SDR_c"/>
    <property type="match status" value="1"/>
</dbReference>
<proteinExistence type="inferred from homology"/>
<keyword evidence="2" id="KW-0560">Oxidoreductase</keyword>
<feature type="domain" description="Ketoreductase" evidence="4">
    <location>
        <begin position="12"/>
        <end position="194"/>
    </location>
</feature>
<dbReference type="InterPro" id="IPR020904">
    <property type="entry name" value="Sc_DH/Rdtase_CS"/>
</dbReference>
<dbReference type="EMBL" id="WMEY01000002">
    <property type="protein sequence ID" value="MYL63222.1"/>
    <property type="molecule type" value="Genomic_DNA"/>
</dbReference>
<evidence type="ECO:0000256" key="1">
    <source>
        <dbReference type="ARBA" id="ARBA00006484"/>
    </source>
</evidence>
<sequence length="267" mass="28796">MAIFKEDALKQEHVLITGATGGIGFETAKAAVQAGASITITGRNKEKLETLKNECEKLVADAKVNVLPADLNNEQDRATLIENAIKERGTITGLVNSAGIGGGDTLDQLQEEDLRKVMELNYFSTVLLTQLVYSKMRDDKKKGSIVNLSSLSGLRGTFGNTAYSASKFAITGFTQSFAHEAIRDGIRVNAVCPGFVDTEMGRNSIESKGKRENKSFEEELKAVEEAMPSGRITQPEEVANSIIYLLSNASENIIGESLKISGGSVMR</sequence>
<dbReference type="InterPro" id="IPR002347">
    <property type="entry name" value="SDR_fam"/>
</dbReference>
<dbReference type="Proteomes" id="UP000447833">
    <property type="component" value="Unassembled WGS sequence"/>
</dbReference>
<dbReference type="Gene3D" id="3.40.50.720">
    <property type="entry name" value="NAD(P)-binding Rossmann-like Domain"/>
    <property type="match status" value="1"/>
</dbReference>
<evidence type="ECO:0000256" key="3">
    <source>
        <dbReference type="RuleBase" id="RU000363"/>
    </source>
</evidence>
<dbReference type="PRINTS" id="PR00081">
    <property type="entry name" value="GDHRDH"/>
</dbReference>
<dbReference type="PRINTS" id="PR00080">
    <property type="entry name" value="SDRFAMILY"/>
</dbReference>
<evidence type="ECO:0000313" key="6">
    <source>
        <dbReference type="Proteomes" id="UP000447833"/>
    </source>
</evidence>
<comment type="caution">
    <text evidence="5">The sequence shown here is derived from an EMBL/GenBank/DDBJ whole genome shotgun (WGS) entry which is preliminary data.</text>
</comment>
<evidence type="ECO:0000313" key="5">
    <source>
        <dbReference type="EMBL" id="MYL63222.1"/>
    </source>
</evidence>
<comment type="similarity">
    <text evidence="1 3">Belongs to the short-chain dehydrogenases/reductases (SDR) family.</text>
</comment>
<dbReference type="InterPro" id="IPR057326">
    <property type="entry name" value="KR_dom"/>
</dbReference>
<dbReference type="SMART" id="SM00822">
    <property type="entry name" value="PKS_KR"/>
    <property type="match status" value="1"/>
</dbReference>
<dbReference type="PANTHER" id="PTHR42879:SF2">
    <property type="entry name" value="3-OXOACYL-[ACYL-CARRIER-PROTEIN] REDUCTASE FABG"/>
    <property type="match status" value="1"/>
</dbReference>
<dbReference type="Pfam" id="PF00106">
    <property type="entry name" value="adh_short"/>
    <property type="match status" value="1"/>
</dbReference>
<dbReference type="PANTHER" id="PTHR42879">
    <property type="entry name" value="3-OXOACYL-(ACYL-CARRIER-PROTEIN) REDUCTASE"/>
    <property type="match status" value="1"/>
</dbReference>
<dbReference type="GO" id="GO:0016491">
    <property type="term" value="F:oxidoreductase activity"/>
    <property type="evidence" value="ECO:0007669"/>
    <property type="project" value="UniProtKB-KW"/>
</dbReference>
<dbReference type="InterPro" id="IPR050259">
    <property type="entry name" value="SDR"/>
</dbReference>
<accession>A0A845EXD1</accession>
<evidence type="ECO:0000256" key="2">
    <source>
        <dbReference type="ARBA" id="ARBA00023002"/>
    </source>
</evidence>
<dbReference type="AlphaFoldDB" id="A0A845EXD1"/>
<dbReference type="RefSeq" id="WP_160918874.1">
    <property type="nucleotide sequence ID" value="NZ_WMEY01000002.1"/>
</dbReference>